<dbReference type="InterPro" id="IPR013655">
    <property type="entry name" value="PAS_fold_3"/>
</dbReference>
<dbReference type="Pfam" id="PF13426">
    <property type="entry name" value="PAS_9"/>
    <property type="match status" value="2"/>
</dbReference>
<feature type="domain" description="PAC" evidence="9">
    <location>
        <begin position="282"/>
        <end position="334"/>
    </location>
</feature>
<dbReference type="EMBL" id="JASJOS010000019">
    <property type="protein sequence ID" value="MDJ1485365.1"/>
    <property type="molecule type" value="Genomic_DNA"/>
</dbReference>
<dbReference type="GO" id="GO:0000155">
    <property type="term" value="F:phosphorelay sensor kinase activity"/>
    <property type="evidence" value="ECO:0007669"/>
    <property type="project" value="InterPro"/>
</dbReference>
<dbReference type="Gene3D" id="3.30.565.10">
    <property type="entry name" value="Histidine kinase-like ATPase, C-terminal domain"/>
    <property type="match status" value="1"/>
</dbReference>
<evidence type="ECO:0000259" key="7">
    <source>
        <dbReference type="PROSITE" id="PS50109"/>
    </source>
</evidence>
<comment type="catalytic activity">
    <reaction evidence="1">
        <text>ATP + protein L-histidine = ADP + protein N-phospho-L-histidine.</text>
        <dbReference type="EC" id="2.7.13.3"/>
    </reaction>
</comment>
<organism evidence="10 11">
    <name type="scientific">Xanthocytophaga flava</name>
    <dbReference type="NCBI Taxonomy" id="3048013"/>
    <lineage>
        <taxon>Bacteria</taxon>
        <taxon>Pseudomonadati</taxon>
        <taxon>Bacteroidota</taxon>
        <taxon>Cytophagia</taxon>
        <taxon>Cytophagales</taxon>
        <taxon>Rhodocytophagaceae</taxon>
        <taxon>Xanthocytophaga</taxon>
    </lineage>
</organism>
<dbReference type="SUPFAM" id="SSF55785">
    <property type="entry name" value="PYP-like sensor domain (PAS domain)"/>
    <property type="match status" value="7"/>
</dbReference>
<dbReference type="InterPro" id="IPR000014">
    <property type="entry name" value="PAS"/>
</dbReference>
<dbReference type="InterPro" id="IPR005467">
    <property type="entry name" value="His_kinase_dom"/>
</dbReference>
<dbReference type="InterPro" id="IPR003661">
    <property type="entry name" value="HisK_dim/P_dom"/>
</dbReference>
<dbReference type="InterPro" id="IPR001610">
    <property type="entry name" value="PAC"/>
</dbReference>
<dbReference type="PROSITE" id="PS50113">
    <property type="entry name" value="PAC"/>
    <property type="match status" value="5"/>
</dbReference>
<protein>
    <recommendedName>
        <fullName evidence="2">histidine kinase</fullName>
        <ecNumber evidence="2">2.7.13.3</ecNumber>
    </recommendedName>
</protein>
<feature type="domain" description="PAS" evidence="8">
    <location>
        <begin position="942"/>
        <end position="1014"/>
    </location>
</feature>
<proteinExistence type="predicted"/>
<dbReference type="SMART" id="SM00091">
    <property type="entry name" value="PAS"/>
    <property type="match status" value="6"/>
</dbReference>
<dbReference type="Pfam" id="PF08448">
    <property type="entry name" value="PAS_4"/>
    <property type="match status" value="1"/>
</dbReference>
<dbReference type="PROSITE" id="PS50112">
    <property type="entry name" value="PAS"/>
    <property type="match status" value="4"/>
</dbReference>
<feature type="domain" description="PAC" evidence="9">
    <location>
        <begin position="854"/>
        <end position="906"/>
    </location>
</feature>
<gene>
    <name evidence="10" type="ORF">QNI16_33045</name>
</gene>
<dbReference type="Proteomes" id="UP001241110">
    <property type="component" value="Unassembled WGS sequence"/>
</dbReference>
<dbReference type="InterPro" id="IPR004358">
    <property type="entry name" value="Sig_transdc_His_kin-like_C"/>
</dbReference>
<feature type="coiled-coil region" evidence="6">
    <location>
        <begin position="325"/>
        <end position="366"/>
    </location>
</feature>
<dbReference type="SMART" id="SM00388">
    <property type="entry name" value="HisKA"/>
    <property type="match status" value="1"/>
</dbReference>
<dbReference type="PRINTS" id="PR00344">
    <property type="entry name" value="BCTRLSENSOR"/>
</dbReference>
<feature type="domain" description="PAC" evidence="9">
    <location>
        <begin position="439"/>
        <end position="496"/>
    </location>
</feature>
<dbReference type="InterPro" id="IPR035965">
    <property type="entry name" value="PAS-like_dom_sf"/>
</dbReference>
<name>A0AAE3QY81_9BACT</name>
<feature type="domain" description="PAC" evidence="9">
    <location>
        <begin position="712"/>
        <end position="764"/>
    </location>
</feature>
<dbReference type="InterPro" id="IPR000700">
    <property type="entry name" value="PAS-assoc_C"/>
</dbReference>
<feature type="domain" description="Histidine kinase" evidence="7">
    <location>
        <begin position="1089"/>
        <end position="1301"/>
    </location>
</feature>
<dbReference type="Gene3D" id="1.10.287.130">
    <property type="match status" value="1"/>
</dbReference>
<dbReference type="Gene3D" id="3.30.450.20">
    <property type="entry name" value="PAS domain"/>
    <property type="match status" value="7"/>
</dbReference>
<dbReference type="InterPro" id="IPR052162">
    <property type="entry name" value="Sensor_kinase/Photoreceptor"/>
</dbReference>
<dbReference type="RefSeq" id="WP_313987825.1">
    <property type="nucleotide sequence ID" value="NZ_JASJOS010000019.1"/>
</dbReference>
<evidence type="ECO:0000313" key="10">
    <source>
        <dbReference type="EMBL" id="MDJ1485365.1"/>
    </source>
</evidence>
<dbReference type="SUPFAM" id="SSF47384">
    <property type="entry name" value="Homodimeric domain of signal transducing histidine kinase"/>
    <property type="match status" value="1"/>
</dbReference>
<dbReference type="Pfam" id="PF00512">
    <property type="entry name" value="HisKA"/>
    <property type="match status" value="1"/>
</dbReference>
<feature type="domain" description="PAC" evidence="9">
    <location>
        <begin position="1018"/>
        <end position="1071"/>
    </location>
</feature>
<dbReference type="PROSITE" id="PS50109">
    <property type="entry name" value="HIS_KIN"/>
    <property type="match status" value="1"/>
</dbReference>
<dbReference type="NCBIfam" id="TIGR00229">
    <property type="entry name" value="sensory_box"/>
    <property type="match status" value="5"/>
</dbReference>
<keyword evidence="3" id="KW-0597">Phosphoprotein</keyword>
<dbReference type="SUPFAM" id="SSF55874">
    <property type="entry name" value="ATPase domain of HSP90 chaperone/DNA topoisomerase II/histidine kinase"/>
    <property type="match status" value="1"/>
</dbReference>
<dbReference type="Pfam" id="PF02518">
    <property type="entry name" value="HATPase_c"/>
    <property type="match status" value="1"/>
</dbReference>
<sequence length="1308" mass="151079">MSELTVAHAYEDETEQLLSQLRMILDQLQPNLQKINQVDDTKKQLKEQLSQAIQNLSAFRQVASEPKSGGRRTRSIPKGTSAQEQEFNLFRLVSDVVPDGMFIVESGIIQYANQAVAKLLGVENPSLLLGMLVTDVIVAPEEDMILQQMQKATNGEPTQPLIGKFLRQDESRLDVELFISKVSVGSLPTLLITARDLTDKIQAQDARERLEYLLKETSSVIYAASHMPPYHITYMSENVWFMMGYSAQQFVNDPGFWMAHIHPEDKNIILSGLTHIFEVGFLSIECRFLFADDQYHWVYNQFRLTYDTDRNVNGLVGCLLDITDKKKAEQEAALLLEETQRFNEELQASEEELMQTLDKTVELNNELAASEEFNRLIIDNANEGIIVFDNDCRYLVWNKYLERRTGRLAKDIIGQSPIELFPEIYGEDAPFGEILKRALTGETIIYPDTKITLEGRELWVSGSFSPFRNRDGEMTGVIVIVNGRTEQKQAELEINRQKNLLQAFFDAAQFFICIYEVQEDDYSLLLPNNYLAKRFGLTVEGLSGKKASELPIAEAVRENWLNLLKRCLKEGVIEQVEFVQNYADQGPRWFFCNFNKIEGTNNVCAILIDITERMQIEEEKNKVLLDMQLLNTELQRSEAKLQEAQKIARLGMWEYDLGLDYAEWSDELFHIFGITKEQGSLSREALIDAIDPEYRDLLIASSQNAFEKQQEYRIELKIWRPDGDFRWLFMMGQPIVDESGVVSRLRGVCYDITQLKVAEEEKSRLLQETQQLNKELQASQSKLREAQRIARLGIWEVDVATRTLEWSEELFHIFGLNDTSKAPHLSTFYEMIDPEFRSPLKALGEAAIFFGESYEIEMRILPRDIAFRWVIGIGQPVYDDSGKVVRVVGACYDITEQKLAQNKIRELLILSNEINDRLLTSEEELRQSLENTLELNERIMESEQRWQFALEGSGEGLWDRNMLTNQVYFSARAKEILGFHKDEIVDRSEQWLDKVHPDDREAVLEAQLQHINGEVEVYQAEYRAMGRNDEYLWFQSRGKVIERDALGRPLRMIGVIQDITERKKIEEQLRQQNEDLKKINAELDSFVYRASHDLRSPLTSVLGLIDICRSEDEEKERVHYLNLMEKSIARLDTFIQDIINYSRNSRIEVVQDPIDFGQLIQETMDGLKFIDGFDNIEKKVTIDQHIPFYSDEFRLKIIFNNLISNAVKYRSSANRTPQIHIQITVNAQMAIMVFKDNGMGISKENLGKIFDMFYRASMTSKGSGLGLYIVRDVIERLKGHISVESELDKWTEFVIRVPNILPQEKPDE</sequence>
<dbReference type="CDD" id="cd00130">
    <property type="entry name" value="PAS"/>
    <property type="match status" value="5"/>
</dbReference>
<feature type="domain" description="PAS" evidence="8">
    <location>
        <begin position="105"/>
        <end position="156"/>
    </location>
</feature>
<evidence type="ECO:0000259" key="8">
    <source>
        <dbReference type="PROSITE" id="PS50112"/>
    </source>
</evidence>
<keyword evidence="5" id="KW-0418">Kinase</keyword>
<dbReference type="InterPro" id="IPR036097">
    <property type="entry name" value="HisK_dim/P_sf"/>
</dbReference>
<keyword evidence="6" id="KW-0175">Coiled coil</keyword>
<dbReference type="CDD" id="cd00075">
    <property type="entry name" value="HATPase"/>
    <property type="match status" value="1"/>
</dbReference>
<dbReference type="Gene3D" id="2.10.70.100">
    <property type="match status" value="2"/>
</dbReference>
<dbReference type="CDD" id="cd00082">
    <property type="entry name" value="HisKA"/>
    <property type="match status" value="1"/>
</dbReference>
<accession>A0AAE3QY81</accession>
<evidence type="ECO:0000256" key="6">
    <source>
        <dbReference type="SAM" id="Coils"/>
    </source>
</evidence>
<dbReference type="EC" id="2.7.13.3" evidence="2"/>
<reference evidence="10" key="1">
    <citation type="submission" date="2023-05" db="EMBL/GenBank/DDBJ databases">
        <authorList>
            <person name="Zhang X."/>
        </authorList>
    </citation>
    <scope>NUCLEOTIDE SEQUENCE</scope>
    <source>
        <strain evidence="10">YF14B1</strain>
    </source>
</reference>
<feature type="domain" description="PAS" evidence="8">
    <location>
        <begin position="370"/>
        <end position="428"/>
    </location>
</feature>
<evidence type="ECO:0000256" key="3">
    <source>
        <dbReference type="ARBA" id="ARBA00022553"/>
    </source>
</evidence>
<feature type="coiled-coil region" evidence="6">
    <location>
        <begin position="35"/>
        <end position="62"/>
    </location>
</feature>
<dbReference type="SMART" id="SM00086">
    <property type="entry name" value="PAC"/>
    <property type="match status" value="6"/>
</dbReference>
<dbReference type="PANTHER" id="PTHR43304">
    <property type="entry name" value="PHYTOCHROME-LIKE PROTEIN CPH1"/>
    <property type="match status" value="1"/>
</dbReference>
<evidence type="ECO:0000259" key="9">
    <source>
        <dbReference type="PROSITE" id="PS50113"/>
    </source>
</evidence>
<evidence type="ECO:0000256" key="1">
    <source>
        <dbReference type="ARBA" id="ARBA00000085"/>
    </source>
</evidence>
<dbReference type="InterPro" id="IPR003594">
    <property type="entry name" value="HATPase_dom"/>
</dbReference>
<dbReference type="SMART" id="SM00387">
    <property type="entry name" value="HATPase_c"/>
    <property type="match status" value="1"/>
</dbReference>
<dbReference type="PANTHER" id="PTHR43304:SF1">
    <property type="entry name" value="PAC DOMAIN-CONTAINING PROTEIN"/>
    <property type="match status" value="1"/>
</dbReference>
<feature type="coiled-coil region" evidence="6">
    <location>
        <begin position="755"/>
        <end position="789"/>
    </location>
</feature>
<feature type="domain" description="PAS" evidence="8">
    <location>
        <begin position="206"/>
        <end position="280"/>
    </location>
</feature>
<evidence type="ECO:0000256" key="4">
    <source>
        <dbReference type="ARBA" id="ARBA00022679"/>
    </source>
</evidence>
<keyword evidence="4" id="KW-0808">Transferase</keyword>
<evidence type="ECO:0000256" key="2">
    <source>
        <dbReference type="ARBA" id="ARBA00012438"/>
    </source>
</evidence>
<dbReference type="Pfam" id="PF08447">
    <property type="entry name" value="PAS_3"/>
    <property type="match status" value="4"/>
</dbReference>
<dbReference type="InterPro" id="IPR013656">
    <property type="entry name" value="PAS_4"/>
</dbReference>
<dbReference type="InterPro" id="IPR036890">
    <property type="entry name" value="HATPase_C_sf"/>
</dbReference>
<evidence type="ECO:0000313" key="11">
    <source>
        <dbReference type="Proteomes" id="UP001241110"/>
    </source>
</evidence>
<comment type="caution">
    <text evidence="10">The sequence shown here is derived from an EMBL/GenBank/DDBJ whole genome shotgun (WGS) entry which is preliminary data.</text>
</comment>
<evidence type="ECO:0000256" key="5">
    <source>
        <dbReference type="ARBA" id="ARBA00022777"/>
    </source>
</evidence>